<keyword evidence="4 6" id="KW-1133">Transmembrane helix</keyword>
<dbReference type="PANTHER" id="PTHR36115">
    <property type="entry name" value="PROLINE-RICH ANTIGEN HOMOLOG-RELATED"/>
    <property type="match status" value="1"/>
</dbReference>
<proteinExistence type="predicted"/>
<comment type="caution">
    <text evidence="9">The sequence shown here is derived from an EMBL/GenBank/DDBJ whole genome shotgun (WGS) entry which is preliminary data.</text>
</comment>
<evidence type="ECO:0000313" key="10">
    <source>
        <dbReference type="Proteomes" id="UP001139701"/>
    </source>
</evidence>
<sequence length="255" mass="28571">MDIYLARNNEQAGPYTLAQVHQMIESQQVVTTDLIWFKGMSEWKTIGEVKQSGQLPPAVDEANNSDSKWATPASTTQQYDWKNNIQFNKNENTDGGLAPFSKRIFAKIIDLLLWLPAFLFLTAFMSPAQHAELAKLQAQGMLPTPETQEALFSLIPQIGWIGMGMYLILMLTAQAVLLTRSGQSIGKKIMKIQIVDAESKETVGFGRVFVMRSALFIILNVLFMPFSTIIDLAFSATKKRQTLHDKVAKTIVIEK</sequence>
<keyword evidence="3 6" id="KW-0812">Transmembrane</keyword>
<evidence type="ECO:0000256" key="5">
    <source>
        <dbReference type="ARBA" id="ARBA00023136"/>
    </source>
</evidence>
<evidence type="ECO:0000313" key="9">
    <source>
        <dbReference type="EMBL" id="MCJ8146746.1"/>
    </source>
</evidence>
<keyword evidence="10" id="KW-1185">Reference proteome</keyword>
<dbReference type="Pfam" id="PF06271">
    <property type="entry name" value="RDD"/>
    <property type="match status" value="1"/>
</dbReference>
<evidence type="ECO:0000259" key="8">
    <source>
        <dbReference type="Pfam" id="PF14237"/>
    </source>
</evidence>
<accession>A0A9X1WXE0</accession>
<dbReference type="PANTHER" id="PTHR36115:SF4">
    <property type="entry name" value="MEMBRANE PROTEIN"/>
    <property type="match status" value="1"/>
</dbReference>
<dbReference type="InterPro" id="IPR010432">
    <property type="entry name" value="RDD"/>
</dbReference>
<comment type="subcellular location">
    <subcellularLocation>
        <location evidence="1">Cell membrane</location>
        <topology evidence="1">Multi-pass membrane protein</topology>
    </subcellularLocation>
</comment>
<evidence type="ECO:0000256" key="3">
    <source>
        <dbReference type="ARBA" id="ARBA00022692"/>
    </source>
</evidence>
<reference evidence="9" key="1">
    <citation type="submission" date="2022-02" db="EMBL/GenBank/DDBJ databases">
        <title>Acinetobacter A3.8 sp. nov., isolated from Sediment (Zhairuo Island).</title>
        <authorList>
            <person name="Zheng K."/>
        </authorList>
    </citation>
    <scope>NUCLEOTIDE SEQUENCE</scope>
    <source>
        <strain evidence="9">A3.8</strain>
    </source>
</reference>
<dbReference type="Proteomes" id="UP001139701">
    <property type="component" value="Unassembled WGS sequence"/>
</dbReference>
<evidence type="ECO:0000256" key="1">
    <source>
        <dbReference type="ARBA" id="ARBA00004651"/>
    </source>
</evidence>
<feature type="transmembrane region" description="Helical" evidence="6">
    <location>
        <begin position="214"/>
        <end position="234"/>
    </location>
</feature>
<dbReference type="InterPro" id="IPR051791">
    <property type="entry name" value="Pra-immunoreactive"/>
</dbReference>
<feature type="domain" description="RDD" evidence="7">
    <location>
        <begin position="98"/>
        <end position="249"/>
    </location>
</feature>
<protein>
    <submittedName>
        <fullName evidence="9">RDD family protein</fullName>
    </submittedName>
</protein>
<feature type="transmembrane region" description="Helical" evidence="6">
    <location>
        <begin position="111"/>
        <end position="130"/>
    </location>
</feature>
<feature type="transmembrane region" description="Helical" evidence="6">
    <location>
        <begin position="150"/>
        <end position="178"/>
    </location>
</feature>
<evidence type="ECO:0000259" key="7">
    <source>
        <dbReference type="Pfam" id="PF06271"/>
    </source>
</evidence>
<name>A0A9X1WXE0_9GAMM</name>
<keyword evidence="2" id="KW-1003">Cell membrane</keyword>
<dbReference type="GO" id="GO:0005886">
    <property type="term" value="C:plasma membrane"/>
    <property type="evidence" value="ECO:0007669"/>
    <property type="project" value="UniProtKB-SubCell"/>
</dbReference>
<dbReference type="InterPro" id="IPR025640">
    <property type="entry name" value="GYF_2"/>
</dbReference>
<gene>
    <name evidence="9" type="ORF">MKI79_07510</name>
</gene>
<dbReference type="EMBL" id="JAKUML010000010">
    <property type="protein sequence ID" value="MCJ8146746.1"/>
    <property type="molecule type" value="Genomic_DNA"/>
</dbReference>
<dbReference type="AlphaFoldDB" id="A0A9X1WXE0"/>
<organism evidence="9 10">
    <name type="scientific">Acinetobacter sedimenti</name>
    <dbReference type="NCBI Taxonomy" id="2919922"/>
    <lineage>
        <taxon>Bacteria</taxon>
        <taxon>Pseudomonadati</taxon>
        <taxon>Pseudomonadota</taxon>
        <taxon>Gammaproteobacteria</taxon>
        <taxon>Moraxellales</taxon>
        <taxon>Moraxellaceae</taxon>
        <taxon>Acinetobacter</taxon>
    </lineage>
</organism>
<evidence type="ECO:0000256" key="6">
    <source>
        <dbReference type="SAM" id="Phobius"/>
    </source>
</evidence>
<feature type="domain" description="GYF" evidence="8">
    <location>
        <begin position="4"/>
        <end position="51"/>
    </location>
</feature>
<keyword evidence="5 6" id="KW-0472">Membrane</keyword>
<evidence type="ECO:0000256" key="4">
    <source>
        <dbReference type="ARBA" id="ARBA00022989"/>
    </source>
</evidence>
<evidence type="ECO:0000256" key="2">
    <source>
        <dbReference type="ARBA" id="ARBA00022475"/>
    </source>
</evidence>
<dbReference type="RefSeq" id="WP_241571583.1">
    <property type="nucleotide sequence ID" value="NZ_JAKUML010000010.1"/>
</dbReference>
<dbReference type="Pfam" id="PF14237">
    <property type="entry name" value="GYF_2"/>
    <property type="match status" value="1"/>
</dbReference>